<name>A0AAW2UI81_9LAMI</name>
<dbReference type="PANTHER" id="PTHR31286">
    <property type="entry name" value="GLYCINE-RICH CELL WALL STRUCTURAL PROTEIN 1.8-LIKE"/>
    <property type="match status" value="1"/>
</dbReference>
<sequence length="326" mass="35557">MAKGKKNKPPLETVSCKSGQPSIKTKASTGPAPTKAMTVVQPSASVKQTAMATDNTKVSTTVFQAFISDMEASLSIAPAPAKAMATVQPAPISVKQTAMPIDITYKTKTWRCPPRSLSQMTVMLAVPSTIQRLSGKDATTETIGAKRTSFAGLFSTNRRLTDENKLRKIAVNDETLKLDTNDLIDVRTKLGHCLVGYITGKFMGLKVIGALSKSWGATFQQHASGWLVFKFATEEDMQRIVAGGPYFVFGRPLMLKTIPACFDFQEGDISLTPIWATLPSLECWNPDALSKIGSRLGNPIAMDSLTMKMERISYARIWSKLMLPRN</sequence>
<dbReference type="PANTHER" id="PTHR31286:SF168">
    <property type="entry name" value="DUF4283 DOMAIN-CONTAINING PROTEIN"/>
    <property type="match status" value="1"/>
</dbReference>
<dbReference type="InterPro" id="IPR040256">
    <property type="entry name" value="At4g02000-like"/>
</dbReference>
<organism evidence="3">
    <name type="scientific">Sesamum latifolium</name>
    <dbReference type="NCBI Taxonomy" id="2727402"/>
    <lineage>
        <taxon>Eukaryota</taxon>
        <taxon>Viridiplantae</taxon>
        <taxon>Streptophyta</taxon>
        <taxon>Embryophyta</taxon>
        <taxon>Tracheophyta</taxon>
        <taxon>Spermatophyta</taxon>
        <taxon>Magnoliopsida</taxon>
        <taxon>eudicotyledons</taxon>
        <taxon>Gunneridae</taxon>
        <taxon>Pentapetalae</taxon>
        <taxon>asterids</taxon>
        <taxon>lamiids</taxon>
        <taxon>Lamiales</taxon>
        <taxon>Pedaliaceae</taxon>
        <taxon>Sesamum</taxon>
    </lineage>
</organism>
<dbReference type="Pfam" id="PF14111">
    <property type="entry name" value="DUF4283"/>
    <property type="match status" value="1"/>
</dbReference>
<protein>
    <recommendedName>
        <fullName evidence="2">DUF4283 domain-containing protein</fullName>
    </recommendedName>
</protein>
<proteinExistence type="predicted"/>
<feature type="compositionally biased region" description="Polar residues" evidence="1">
    <location>
        <begin position="15"/>
        <end position="28"/>
    </location>
</feature>
<evidence type="ECO:0000256" key="1">
    <source>
        <dbReference type="SAM" id="MobiDB-lite"/>
    </source>
</evidence>
<evidence type="ECO:0000313" key="3">
    <source>
        <dbReference type="EMBL" id="KAL0415935.1"/>
    </source>
</evidence>
<comment type="caution">
    <text evidence="3">The sequence shown here is derived from an EMBL/GenBank/DDBJ whole genome shotgun (WGS) entry which is preliminary data.</text>
</comment>
<reference evidence="3" key="2">
    <citation type="journal article" date="2024" name="Plant">
        <title>Genomic evolution and insights into agronomic trait innovations of Sesamum species.</title>
        <authorList>
            <person name="Miao H."/>
            <person name="Wang L."/>
            <person name="Qu L."/>
            <person name="Liu H."/>
            <person name="Sun Y."/>
            <person name="Le M."/>
            <person name="Wang Q."/>
            <person name="Wei S."/>
            <person name="Zheng Y."/>
            <person name="Lin W."/>
            <person name="Duan Y."/>
            <person name="Cao H."/>
            <person name="Xiong S."/>
            <person name="Wang X."/>
            <person name="Wei L."/>
            <person name="Li C."/>
            <person name="Ma Q."/>
            <person name="Ju M."/>
            <person name="Zhao R."/>
            <person name="Li G."/>
            <person name="Mu C."/>
            <person name="Tian Q."/>
            <person name="Mei H."/>
            <person name="Zhang T."/>
            <person name="Gao T."/>
            <person name="Zhang H."/>
        </authorList>
    </citation>
    <scope>NUCLEOTIDE SEQUENCE</scope>
    <source>
        <strain evidence="3">KEN1</strain>
    </source>
</reference>
<reference evidence="3" key="1">
    <citation type="submission" date="2020-06" db="EMBL/GenBank/DDBJ databases">
        <authorList>
            <person name="Li T."/>
            <person name="Hu X."/>
            <person name="Zhang T."/>
            <person name="Song X."/>
            <person name="Zhang H."/>
            <person name="Dai N."/>
            <person name="Sheng W."/>
            <person name="Hou X."/>
            <person name="Wei L."/>
        </authorList>
    </citation>
    <scope>NUCLEOTIDE SEQUENCE</scope>
    <source>
        <strain evidence="3">KEN1</strain>
        <tissue evidence="3">Leaf</tissue>
    </source>
</reference>
<dbReference type="EMBL" id="JACGWN010000012">
    <property type="protein sequence ID" value="KAL0415935.1"/>
    <property type="molecule type" value="Genomic_DNA"/>
</dbReference>
<dbReference type="InterPro" id="IPR025558">
    <property type="entry name" value="DUF4283"/>
</dbReference>
<feature type="region of interest" description="Disordered" evidence="1">
    <location>
        <begin position="1"/>
        <end position="35"/>
    </location>
</feature>
<dbReference type="AlphaFoldDB" id="A0AAW2UI81"/>
<feature type="domain" description="DUF4283" evidence="2">
    <location>
        <begin position="189"/>
        <end position="265"/>
    </location>
</feature>
<gene>
    <name evidence="3" type="ORF">Slati_3425400</name>
</gene>
<accession>A0AAW2UI81</accession>
<evidence type="ECO:0000259" key="2">
    <source>
        <dbReference type="Pfam" id="PF14111"/>
    </source>
</evidence>